<sequence>MRSTRALKTALALVLPAALMSSGCTQLRSHQGYIVDSLLLDSVAVGIDNRASVERTLGRPTFASQFGVVGGQSQIVTADQASDWYYLSRNTRQLAFASPRPVEQMLVRVRFDAAGNVVAIDRTGVETVANIRPESDSTPTLGRERSFFEELFGNIGTVGAAGAGGPGGGPGG</sequence>
<organism evidence="5 6">
    <name type="scientific">Sphingomonas lacunae</name>
    <dbReference type="NCBI Taxonomy" id="2698828"/>
    <lineage>
        <taxon>Bacteria</taxon>
        <taxon>Pseudomonadati</taxon>
        <taxon>Pseudomonadota</taxon>
        <taxon>Alphaproteobacteria</taxon>
        <taxon>Sphingomonadales</taxon>
        <taxon>Sphingomonadaceae</taxon>
        <taxon>Sphingomonas</taxon>
    </lineage>
</organism>
<evidence type="ECO:0000256" key="1">
    <source>
        <dbReference type="ARBA" id="ARBA00022729"/>
    </source>
</evidence>
<dbReference type="InterPro" id="IPR037873">
    <property type="entry name" value="BamE-like"/>
</dbReference>
<keyword evidence="1 3" id="KW-0732">Signal</keyword>
<accession>A0A6M4ARQ5</accession>
<proteinExistence type="predicted"/>
<dbReference type="Gene3D" id="3.30.1450.10">
    <property type="match status" value="1"/>
</dbReference>
<feature type="signal peptide" evidence="3">
    <location>
        <begin position="1"/>
        <end position="21"/>
    </location>
</feature>
<dbReference type="EMBL" id="CP053015">
    <property type="protein sequence ID" value="QJQ31713.1"/>
    <property type="molecule type" value="Genomic_DNA"/>
</dbReference>
<protein>
    <submittedName>
        <fullName evidence="5">Outer membrane protein assembly factor BamE</fullName>
    </submittedName>
</protein>
<dbReference type="PROSITE" id="PS51257">
    <property type="entry name" value="PROKAR_LIPOPROTEIN"/>
    <property type="match status" value="1"/>
</dbReference>
<dbReference type="GO" id="GO:0019867">
    <property type="term" value="C:outer membrane"/>
    <property type="evidence" value="ECO:0007669"/>
    <property type="project" value="InterPro"/>
</dbReference>
<dbReference type="RefSeq" id="WP_169944064.1">
    <property type="nucleotide sequence ID" value="NZ_CP053015.1"/>
</dbReference>
<dbReference type="InterPro" id="IPR007450">
    <property type="entry name" value="BamE_dom"/>
</dbReference>
<dbReference type="Pfam" id="PF04355">
    <property type="entry name" value="BamE"/>
    <property type="match status" value="1"/>
</dbReference>
<dbReference type="KEGG" id="slan:GV829_04045"/>
<dbReference type="AlphaFoldDB" id="A0A6M4ARQ5"/>
<evidence type="ECO:0000256" key="2">
    <source>
        <dbReference type="ARBA" id="ARBA00023136"/>
    </source>
</evidence>
<dbReference type="Proteomes" id="UP000503018">
    <property type="component" value="Chromosome"/>
</dbReference>
<evidence type="ECO:0000256" key="3">
    <source>
        <dbReference type="SAM" id="SignalP"/>
    </source>
</evidence>
<reference evidence="5 6" key="1">
    <citation type="submission" date="2020-01" db="EMBL/GenBank/DDBJ databases">
        <title>Sphingomonas sp. strain CSW-10.</title>
        <authorList>
            <person name="Chen W.-M."/>
        </authorList>
    </citation>
    <scope>NUCLEOTIDE SEQUENCE [LARGE SCALE GENOMIC DNA]</scope>
    <source>
        <strain evidence="5 6">CSW-10</strain>
    </source>
</reference>
<name>A0A6M4ARQ5_9SPHN</name>
<evidence type="ECO:0000259" key="4">
    <source>
        <dbReference type="Pfam" id="PF04355"/>
    </source>
</evidence>
<keyword evidence="2" id="KW-0472">Membrane</keyword>
<keyword evidence="6" id="KW-1185">Reference proteome</keyword>
<evidence type="ECO:0000313" key="5">
    <source>
        <dbReference type="EMBL" id="QJQ31713.1"/>
    </source>
</evidence>
<gene>
    <name evidence="5" type="primary">bamE</name>
    <name evidence="5" type="ORF">GV829_04045</name>
</gene>
<feature type="domain" description="Outer membrane protein assembly factor BamE" evidence="4">
    <location>
        <begin position="32"/>
        <end position="120"/>
    </location>
</feature>
<feature type="chain" id="PRO_5027050701" evidence="3">
    <location>
        <begin position="22"/>
        <end position="172"/>
    </location>
</feature>
<evidence type="ECO:0000313" key="6">
    <source>
        <dbReference type="Proteomes" id="UP000503018"/>
    </source>
</evidence>